<comment type="similarity">
    <text evidence="2">Belongs to the membrane fusion protein (MFP) (TC 8.A.1) family.</text>
</comment>
<dbReference type="Pfam" id="PF25876">
    <property type="entry name" value="HH_MFP_RND"/>
    <property type="match status" value="1"/>
</dbReference>
<feature type="domain" description="Multidrug resistance protein MdtA-like beta-barrel" evidence="5">
    <location>
        <begin position="246"/>
        <end position="330"/>
    </location>
</feature>
<name>A0A833PQH0_BURL3</name>
<protein>
    <submittedName>
        <fullName evidence="7">Solvent efflux pump periplasmic linker SrpA</fullName>
    </submittedName>
</protein>
<dbReference type="GO" id="GO:0005886">
    <property type="term" value="C:plasma membrane"/>
    <property type="evidence" value="ECO:0007669"/>
    <property type="project" value="TreeGrafter"/>
</dbReference>
<proteinExistence type="inferred from homology"/>
<dbReference type="EMBL" id="WNDV01000025">
    <property type="protein sequence ID" value="KAF1033989.1"/>
    <property type="molecule type" value="Genomic_DNA"/>
</dbReference>
<dbReference type="InterPro" id="IPR058626">
    <property type="entry name" value="MdtA-like_b-barrel"/>
</dbReference>
<comment type="subcellular location">
    <subcellularLocation>
        <location evidence="1">Cell envelope</location>
    </subcellularLocation>
</comment>
<dbReference type="PANTHER" id="PTHR30158">
    <property type="entry name" value="ACRA/E-RELATED COMPONENT OF DRUG EFFLUX TRANSPORTER"/>
    <property type="match status" value="1"/>
</dbReference>
<dbReference type="GO" id="GO:0046677">
    <property type="term" value="P:response to antibiotic"/>
    <property type="evidence" value="ECO:0007669"/>
    <property type="project" value="TreeGrafter"/>
</dbReference>
<dbReference type="SUPFAM" id="SSF111369">
    <property type="entry name" value="HlyD-like secretion proteins"/>
    <property type="match status" value="1"/>
</dbReference>
<comment type="caution">
    <text evidence="7">The sequence shown here is derived from an EMBL/GenBank/DDBJ whole genome shotgun (WGS) entry which is preliminary data.</text>
</comment>
<dbReference type="InterPro" id="IPR058624">
    <property type="entry name" value="MdtA-like_HH"/>
</dbReference>
<reference evidence="8" key="1">
    <citation type="journal article" date="2020" name="MBio">
        <title>Horizontal gene transfer to a defensive symbiont with a reduced genome amongst a multipartite beetle microbiome.</title>
        <authorList>
            <person name="Waterworth S.C."/>
            <person name="Florez L.V."/>
            <person name="Rees E.R."/>
            <person name="Hertweck C."/>
            <person name="Kaltenpoth M."/>
            <person name="Kwan J.C."/>
        </authorList>
    </citation>
    <scope>NUCLEOTIDE SEQUENCE [LARGE SCALE GENOMIC DNA]</scope>
</reference>
<dbReference type="Gene3D" id="2.40.50.100">
    <property type="match status" value="1"/>
</dbReference>
<evidence type="ECO:0000256" key="1">
    <source>
        <dbReference type="ARBA" id="ARBA00004196"/>
    </source>
</evidence>
<sequence>MPFRPFIGGAPHPILRTIRRLAPHSTIRTNMNRYPGLKRIALPAVLAAVPLAALLALSGCQSDDKTPAATPSVIVSPPVARDVNDVDVYTGRFEAVDTVDVRPRVSGYLDKVAFQDGATVRKGDLLFVIDPRPYQAAVTAAQGALERAQSQLKLSRQDFERASILIKTDTIAQSLYDQRRQAVQSAQAEVTSAQGALERARLDLSFTRIVAPMSGRISRKLVSEGNLVKGGDSDATVLTTIVSQDPIDIYFDVDEESYLRYTREAQKSGGNASSQQVTIALPGDAQPSLTGTMDFVDNRLDNSTGTLRQRARVANPDRRLSPGQFGRVYLSSRIAHHALLVPDSAVATDATRRVLYFVDKNDTVAIRPVTPGRLYGNLREIDAGLNAGDRVIVDGFQRVQAGDKVKAVPHAIDVATVAQAAVAANGTTGRAQ</sequence>
<dbReference type="Gene3D" id="2.40.30.170">
    <property type="match status" value="1"/>
</dbReference>
<dbReference type="Gene3D" id="1.10.287.470">
    <property type="entry name" value="Helix hairpin bin"/>
    <property type="match status" value="1"/>
</dbReference>
<dbReference type="AlphaFoldDB" id="A0A833PQH0"/>
<feature type="domain" description="Multidrug resistance protein MdtA-like C-terminal permuted SH3" evidence="6">
    <location>
        <begin position="338"/>
        <end position="398"/>
    </location>
</feature>
<dbReference type="Pfam" id="PF25967">
    <property type="entry name" value="RND-MFP_C"/>
    <property type="match status" value="1"/>
</dbReference>
<dbReference type="InterPro" id="IPR058627">
    <property type="entry name" value="MdtA-like_C"/>
</dbReference>
<feature type="domain" description="Multidrug resistance protein MdtA-like alpha-helical hairpin" evidence="3">
    <location>
        <begin position="139"/>
        <end position="207"/>
    </location>
</feature>
<dbReference type="GO" id="GO:0030313">
    <property type="term" value="C:cell envelope"/>
    <property type="evidence" value="ECO:0007669"/>
    <property type="project" value="UniProtKB-SubCell"/>
</dbReference>
<feature type="domain" description="Multidrug resistance protein MdtA-like barrel-sandwich hybrid" evidence="4">
    <location>
        <begin position="98"/>
        <end position="240"/>
    </location>
</feature>
<evidence type="ECO:0000259" key="4">
    <source>
        <dbReference type="Pfam" id="PF25917"/>
    </source>
</evidence>
<dbReference type="Pfam" id="PF25917">
    <property type="entry name" value="BSH_RND"/>
    <property type="match status" value="1"/>
</dbReference>
<evidence type="ECO:0000256" key="2">
    <source>
        <dbReference type="ARBA" id="ARBA00009477"/>
    </source>
</evidence>
<gene>
    <name evidence="7" type="primary">srpA_2</name>
    <name evidence="7" type="ORF">GAK33_05830</name>
</gene>
<dbReference type="InterPro" id="IPR006143">
    <property type="entry name" value="RND_pump_MFP"/>
</dbReference>
<dbReference type="Proteomes" id="UP000467522">
    <property type="component" value="Unassembled WGS sequence"/>
</dbReference>
<dbReference type="NCBIfam" id="TIGR01730">
    <property type="entry name" value="RND_mfp"/>
    <property type="match status" value="1"/>
</dbReference>
<accession>A0A833PQH0</accession>
<evidence type="ECO:0000313" key="8">
    <source>
        <dbReference type="Proteomes" id="UP000467522"/>
    </source>
</evidence>
<dbReference type="InterPro" id="IPR058625">
    <property type="entry name" value="MdtA-like_BSH"/>
</dbReference>
<organism evidence="7 8">
    <name type="scientific">Burkholderia lata (strain ATCC 17760 / DSM 23089 / LMG 22485 / NCIMB 9086 / R18194 / 383)</name>
    <dbReference type="NCBI Taxonomy" id="482957"/>
    <lineage>
        <taxon>Bacteria</taxon>
        <taxon>Pseudomonadati</taxon>
        <taxon>Pseudomonadota</taxon>
        <taxon>Betaproteobacteria</taxon>
        <taxon>Burkholderiales</taxon>
        <taxon>Burkholderiaceae</taxon>
        <taxon>Burkholderia</taxon>
        <taxon>Burkholderia cepacia complex</taxon>
    </lineage>
</organism>
<evidence type="ECO:0000259" key="3">
    <source>
        <dbReference type="Pfam" id="PF25876"/>
    </source>
</evidence>
<dbReference type="PANTHER" id="PTHR30158:SF24">
    <property type="entry name" value="HLYD FAMILY SECRETION PROTEIN"/>
    <property type="match status" value="1"/>
</dbReference>
<evidence type="ECO:0000259" key="5">
    <source>
        <dbReference type="Pfam" id="PF25944"/>
    </source>
</evidence>
<evidence type="ECO:0000259" key="6">
    <source>
        <dbReference type="Pfam" id="PF25967"/>
    </source>
</evidence>
<evidence type="ECO:0000313" key="7">
    <source>
        <dbReference type="EMBL" id="KAF1033989.1"/>
    </source>
</evidence>
<dbReference type="GO" id="GO:0022857">
    <property type="term" value="F:transmembrane transporter activity"/>
    <property type="evidence" value="ECO:0007669"/>
    <property type="project" value="InterPro"/>
</dbReference>
<dbReference type="Pfam" id="PF25944">
    <property type="entry name" value="Beta-barrel_RND"/>
    <property type="match status" value="1"/>
</dbReference>
<dbReference type="Gene3D" id="2.40.420.20">
    <property type="match status" value="1"/>
</dbReference>